<name>A0A2I0VRZ6_9ASPA</name>
<proteinExistence type="predicted"/>
<dbReference type="AlphaFoldDB" id="A0A2I0VRZ6"/>
<gene>
    <name evidence="1" type="ORF">MA16_Dca009551</name>
</gene>
<sequence>MQTLAKVNLLFAAVKASTANRIPIQLDIYELPSGVQMERGRFIIFTHRGMEGNSSCLDTNPVSISIR</sequence>
<reference evidence="1 2" key="1">
    <citation type="journal article" date="2016" name="Sci. Rep.">
        <title>The Dendrobium catenatum Lindl. genome sequence provides insights into polysaccharide synthase, floral development and adaptive evolution.</title>
        <authorList>
            <person name="Zhang G.Q."/>
            <person name="Xu Q."/>
            <person name="Bian C."/>
            <person name="Tsai W.C."/>
            <person name="Yeh C.M."/>
            <person name="Liu K.W."/>
            <person name="Yoshida K."/>
            <person name="Zhang L.S."/>
            <person name="Chang S.B."/>
            <person name="Chen F."/>
            <person name="Shi Y."/>
            <person name="Su Y.Y."/>
            <person name="Zhang Y.Q."/>
            <person name="Chen L.J."/>
            <person name="Yin Y."/>
            <person name="Lin M."/>
            <person name="Huang H."/>
            <person name="Deng H."/>
            <person name="Wang Z.W."/>
            <person name="Zhu S.L."/>
            <person name="Zhao X."/>
            <person name="Deng C."/>
            <person name="Niu S.C."/>
            <person name="Huang J."/>
            <person name="Wang M."/>
            <person name="Liu G.H."/>
            <person name="Yang H.J."/>
            <person name="Xiao X.J."/>
            <person name="Hsiao Y.Y."/>
            <person name="Wu W.L."/>
            <person name="Chen Y.Y."/>
            <person name="Mitsuda N."/>
            <person name="Ohme-Takagi M."/>
            <person name="Luo Y.B."/>
            <person name="Van de Peer Y."/>
            <person name="Liu Z.J."/>
        </authorList>
    </citation>
    <scope>NUCLEOTIDE SEQUENCE [LARGE SCALE GENOMIC DNA]</scope>
    <source>
        <tissue evidence="1">The whole plant</tissue>
    </source>
</reference>
<dbReference type="EMBL" id="KZ503291">
    <property type="protein sequence ID" value="PKU66177.1"/>
    <property type="molecule type" value="Genomic_DNA"/>
</dbReference>
<accession>A0A2I0VRZ6</accession>
<keyword evidence="2" id="KW-1185">Reference proteome</keyword>
<evidence type="ECO:0000313" key="1">
    <source>
        <dbReference type="EMBL" id="PKU66177.1"/>
    </source>
</evidence>
<evidence type="ECO:0000313" key="2">
    <source>
        <dbReference type="Proteomes" id="UP000233837"/>
    </source>
</evidence>
<protein>
    <submittedName>
        <fullName evidence="1">Uncharacterized protein</fullName>
    </submittedName>
</protein>
<dbReference type="Proteomes" id="UP000233837">
    <property type="component" value="Unassembled WGS sequence"/>
</dbReference>
<organism evidence="1 2">
    <name type="scientific">Dendrobium catenatum</name>
    <dbReference type="NCBI Taxonomy" id="906689"/>
    <lineage>
        <taxon>Eukaryota</taxon>
        <taxon>Viridiplantae</taxon>
        <taxon>Streptophyta</taxon>
        <taxon>Embryophyta</taxon>
        <taxon>Tracheophyta</taxon>
        <taxon>Spermatophyta</taxon>
        <taxon>Magnoliopsida</taxon>
        <taxon>Liliopsida</taxon>
        <taxon>Asparagales</taxon>
        <taxon>Orchidaceae</taxon>
        <taxon>Epidendroideae</taxon>
        <taxon>Malaxideae</taxon>
        <taxon>Dendrobiinae</taxon>
        <taxon>Dendrobium</taxon>
    </lineage>
</organism>
<reference evidence="1 2" key="2">
    <citation type="journal article" date="2017" name="Nature">
        <title>The Apostasia genome and the evolution of orchids.</title>
        <authorList>
            <person name="Zhang G.Q."/>
            <person name="Liu K.W."/>
            <person name="Li Z."/>
            <person name="Lohaus R."/>
            <person name="Hsiao Y.Y."/>
            <person name="Niu S.C."/>
            <person name="Wang J.Y."/>
            <person name="Lin Y.C."/>
            <person name="Xu Q."/>
            <person name="Chen L.J."/>
            <person name="Yoshida K."/>
            <person name="Fujiwara S."/>
            <person name="Wang Z.W."/>
            <person name="Zhang Y.Q."/>
            <person name="Mitsuda N."/>
            <person name="Wang M."/>
            <person name="Liu G.H."/>
            <person name="Pecoraro L."/>
            <person name="Huang H.X."/>
            <person name="Xiao X.J."/>
            <person name="Lin M."/>
            <person name="Wu X.Y."/>
            <person name="Wu W.L."/>
            <person name="Chen Y.Y."/>
            <person name="Chang S.B."/>
            <person name="Sakamoto S."/>
            <person name="Ohme-Takagi M."/>
            <person name="Yagi M."/>
            <person name="Zeng S.J."/>
            <person name="Shen C.Y."/>
            <person name="Yeh C.M."/>
            <person name="Luo Y.B."/>
            <person name="Tsai W.C."/>
            <person name="Van de Peer Y."/>
            <person name="Liu Z.J."/>
        </authorList>
    </citation>
    <scope>NUCLEOTIDE SEQUENCE [LARGE SCALE GENOMIC DNA]</scope>
    <source>
        <tissue evidence="1">The whole plant</tissue>
    </source>
</reference>